<keyword evidence="3" id="KW-1185">Reference proteome</keyword>
<gene>
    <name evidence="2" type="ORF">OJ995_05105</name>
</gene>
<evidence type="ECO:0000256" key="1">
    <source>
        <dbReference type="ARBA" id="ARBA00022729"/>
    </source>
</evidence>
<evidence type="ECO:0000313" key="3">
    <source>
        <dbReference type="Proteomes" id="UP001165677"/>
    </source>
</evidence>
<dbReference type="Gene3D" id="3.30.1450.10">
    <property type="match status" value="1"/>
</dbReference>
<dbReference type="RefSeq" id="WP_264368432.1">
    <property type="nucleotide sequence ID" value="NZ_JAPCIO010000002.1"/>
</dbReference>
<dbReference type="EMBL" id="JAPCIO010000002">
    <property type="protein sequence ID" value="MCW1147591.1"/>
    <property type="molecule type" value="Genomic_DNA"/>
</dbReference>
<comment type="caution">
    <text evidence="2">The sequence shown here is derived from an EMBL/GenBank/DDBJ whole genome shotgun (WGS) entry which is preliminary data.</text>
</comment>
<proteinExistence type="predicted"/>
<sequence>MKNIRLNFIILPILLFLASCGKKEKQFDKSTWNLRDDITYSNRESMVADLIENHLQEGMTYKELIDLLGKPENYSDIKQNTVAYEIMVDYGWNIDPVAGKTLLIEMTNDSLVKNIKLDKWEH</sequence>
<organism evidence="2 3">
    <name type="scientific">Flavobacterium lacisediminis</name>
    <dbReference type="NCBI Taxonomy" id="2989705"/>
    <lineage>
        <taxon>Bacteria</taxon>
        <taxon>Pseudomonadati</taxon>
        <taxon>Bacteroidota</taxon>
        <taxon>Flavobacteriia</taxon>
        <taxon>Flavobacteriales</taxon>
        <taxon>Flavobacteriaceae</taxon>
        <taxon>Flavobacterium</taxon>
    </lineage>
</organism>
<dbReference type="InterPro" id="IPR037873">
    <property type="entry name" value="BamE-like"/>
</dbReference>
<dbReference type="Proteomes" id="UP001165677">
    <property type="component" value="Unassembled WGS sequence"/>
</dbReference>
<keyword evidence="1" id="KW-0732">Signal</keyword>
<name>A0ABT3EG89_9FLAO</name>
<evidence type="ECO:0000313" key="2">
    <source>
        <dbReference type="EMBL" id="MCW1147591.1"/>
    </source>
</evidence>
<accession>A0ABT3EG89</accession>
<protein>
    <submittedName>
        <fullName evidence="2">Uncharacterized protein</fullName>
    </submittedName>
</protein>
<reference evidence="2" key="1">
    <citation type="submission" date="2022-10" db="EMBL/GenBank/DDBJ databases">
        <title>Flavobacterium sp. nov., a bacterium isolated from lake sediment.</title>
        <authorList>
            <person name="Qu J.-H."/>
        </authorList>
    </citation>
    <scope>NUCLEOTIDE SEQUENCE</scope>
    <source>
        <strain evidence="2">TH16-21</strain>
    </source>
</reference>
<dbReference type="PROSITE" id="PS51257">
    <property type="entry name" value="PROKAR_LIPOPROTEIN"/>
    <property type="match status" value="1"/>
</dbReference>